<dbReference type="Gene3D" id="3.40.50.12780">
    <property type="entry name" value="N-terminal domain of ligase-like"/>
    <property type="match status" value="1"/>
</dbReference>
<dbReference type="GO" id="GO:0016405">
    <property type="term" value="F:CoA-ligase activity"/>
    <property type="evidence" value="ECO:0007669"/>
    <property type="project" value="TreeGrafter"/>
</dbReference>
<feature type="domain" description="AMP-dependent synthetase/ligase" evidence="1">
    <location>
        <begin position="50"/>
        <end position="423"/>
    </location>
</feature>
<organism evidence="3 4">
    <name type="scientific">Clonostachys byssicola</name>
    <dbReference type="NCBI Taxonomy" id="160290"/>
    <lineage>
        <taxon>Eukaryota</taxon>
        <taxon>Fungi</taxon>
        <taxon>Dikarya</taxon>
        <taxon>Ascomycota</taxon>
        <taxon>Pezizomycotina</taxon>
        <taxon>Sordariomycetes</taxon>
        <taxon>Hypocreomycetidae</taxon>
        <taxon>Hypocreales</taxon>
        <taxon>Bionectriaceae</taxon>
        <taxon>Clonostachys</taxon>
    </lineage>
</organism>
<gene>
    <name evidence="3" type="ORF">CBYS24578_00007988</name>
</gene>
<dbReference type="Gene3D" id="3.30.300.30">
    <property type="match status" value="1"/>
</dbReference>
<dbReference type="Proteomes" id="UP000754883">
    <property type="component" value="Unassembled WGS sequence"/>
</dbReference>
<feature type="domain" description="AMP-binding enzyme C-terminal" evidence="2">
    <location>
        <begin position="478"/>
        <end position="558"/>
    </location>
</feature>
<dbReference type="InterPro" id="IPR020845">
    <property type="entry name" value="AMP-binding_CS"/>
</dbReference>
<sequence>MVFRAPSWAPQLRDADIPDDQPLSDFLFDDRLRPRKCADCPTPFIDSLDGSGYSIEETRKRIEWLATGMASYLGITDTSGDVWDRVVSVFTVNNIHTPVLAWAVHRLNGVVAPANVAFRASELGYQLKDCKARCIFTDVSHLDLALEAATTAGISSSNIFLVSIPADNGGPATNIGSFSNLEDLVAIGRRVPPLPYMKWEKGRAGKQAAYLCYSSGTSGPPKGVMISHRNIIANIMQMNLYELPLRNGRQPEVILGILPQSHIYSIILTTHCSVFRGDTVVVVAKFELMSLVKAIRKFKMTMLYVVPPILIALIKQGALTKNATGFDLPSVWRIYCGAAPLSEELTSQIKAHYPQVLLGQGYGMTESATVMASHPHEVYDGSSGCVLPGLEIRLVDASGNDVEEHNQPGEIWARGPNITLGYFKNREATATTYSGGWLRSGDVGEFRLHPKTGDAHLFIVDRVKELIKVSGFQVAPAELEGHLLGHSLVDDCAVIPVADERSGEVPKAVVVLSRDAGCGYPTAEREIIHWVAKHKSKHKHLKGGVEFVSEIPKSPSGKILRRFLRDREKARQAQISAKL</sequence>
<keyword evidence="4" id="KW-1185">Reference proteome</keyword>
<protein>
    <recommendedName>
        <fullName evidence="5">Phenylacetyl-CoA ligase</fullName>
    </recommendedName>
</protein>
<dbReference type="PROSITE" id="PS00455">
    <property type="entry name" value="AMP_BINDING"/>
    <property type="match status" value="1"/>
</dbReference>
<evidence type="ECO:0000313" key="3">
    <source>
        <dbReference type="EMBL" id="CAG9986790.1"/>
    </source>
</evidence>
<accession>A0A9N9Y3C3</accession>
<dbReference type="OrthoDB" id="6509636at2759"/>
<dbReference type="Pfam" id="PF13193">
    <property type="entry name" value="AMP-binding_C"/>
    <property type="match status" value="1"/>
</dbReference>
<dbReference type="PANTHER" id="PTHR24096:SF422">
    <property type="entry name" value="BCDNA.GH02901"/>
    <property type="match status" value="1"/>
</dbReference>
<evidence type="ECO:0008006" key="5">
    <source>
        <dbReference type="Google" id="ProtNLM"/>
    </source>
</evidence>
<dbReference type="EMBL" id="CABFNO020001405">
    <property type="protein sequence ID" value="CAG9986790.1"/>
    <property type="molecule type" value="Genomic_DNA"/>
</dbReference>
<dbReference type="InterPro" id="IPR045851">
    <property type="entry name" value="AMP-bd_C_sf"/>
</dbReference>
<dbReference type="Pfam" id="PF00501">
    <property type="entry name" value="AMP-binding"/>
    <property type="match status" value="1"/>
</dbReference>
<dbReference type="InterPro" id="IPR000873">
    <property type="entry name" value="AMP-dep_synth/lig_dom"/>
</dbReference>
<evidence type="ECO:0000259" key="2">
    <source>
        <dbReference type="Pfam" id="PF13193"/>
    </source>
</evidence>
<comment type="caution">
    <text evidence="3">The sequence shown here is derived from an EMBL/GenBank/DDBJ whole genome shotgun (WGS) entry which is preliminary data.</text>
</comment>
<dbReference type="SUPFAM" id="SSF56801">
    <property type="entry name" value="Acetyl-CoA synthetase-like"/>
    <property type="match status" value="1"/>
</dbReference>
<dbReference type="PANTHER" id="PTHR24096">
    <property type="entry name" value="LONG-CHAIN-FATTY-ACID--COA LIGASE"/>
    <property type="match status" value="1"/>
</dbReference>
<evidence type="ECO:0000259" key="1">
    <source>
        <dbReference type="Pfam" id="PF00501"/>
    </source>
</evidence>
<dbReference type="InterPro" id="IPR042099">
    <property type="entry name" value="ANL_N_sf"/>
</dbReference>
<evidence type="ECO:0000313" key="4">
    <source>
        <dbReference type="Proteomes" id="UP000754883"/>
    </source>
</evidence>
<dbReference type="AlphaFoldDB" id="A0A9N9Y3C3"/>
<reference evidence="3" key="1">
    <citation type="submission" date="2021-10" db="EMBL/GenBank/DDBJ databases">
        <authorList>
            <person name="Piombo E."/>
        </authorList>
    </citation>
    <scope>NUCLEOTIDE SEQUENCE</scope>
</reference>
<name>A0A9N9Y3C3_9HYPO</name>
<dbReference type="InterPro" id="IPR025110">
    <property type="entry name" value="AMP-bd_C"/>
</dbReference>
<proteinExistence type="predicted"/>